<reference evidence="1" key="1">
    <citation type="journal article" date="2020" name="Cell">
        <title>Large-Scale Comparative Analyses of Tick Genomes Elucidate Their Genetic Diversity and Vector Capacities.</title>
        <authorList>
            <consortium name="Tick Genome and Microbiome Consortium (TIGMIC)"/>
            <person name="Jia N."/>
            <person name="Wang J."/>
            <person name="Shi W."/>
            <person name="Du L."/>
            <person name="Sun Y."/>
            <person name="Zhan W."/>
            <person name="Jiang J.F."/>
            <person name="Wang Q."/>
            <person name="Zhang B."/>
            <person name="Ji P."/>
            <person name="Bell-Sakyi L."/>
            <person name="Cui X.M."/>
            <person name="Yuan T.T."/>
            <person name="Jiang B.G."/>
            <person name="Yang W.F."/>
            <person name="Lam T.T."/>
            <person name="Chang Q.C."/>
            <person name="Ding S.J."/>
            <person name="Wang X.J."/>
            <person name="Zhu J.G."/>
            <person name="Ruan X.D."/>
            <person name="Zhao L."/>
            <person name="Wei J.T."/>
            <person name="Ye R.Z."/>
            <person name="Que T.C."/>
            <person name="Du C.H."/>
            <person name="Zhou Y.H."/>
            <person name="Cheng J.X."/>
            <person name="Dai P.F."/>
            <person name="Guo W.B."/>
            <person name="Han X.H."/>
            <person name="Huang E.J."/>
            <person name="Li L.F."/>
            <person name="Wei W."/>
            <person name="Gao Y.C."/>
            <person name="Liu J.Z."/>
            <person name="Shao H.Z."/>
            <person name="Wang X."/>
            <person name="Wang C.C."/>
            <person name="Yang T.C."/>
            <person name="Huo Q.B."/>
            <person name="Li W."/>
            <person name="Chen H.Y."/>
            <person name="Chen S.E."/>
            <person name="Zhou L.G."/>
            <person name="Ni X.B."/>
            <person name="Tian J.H."/>
            <person name="Sheng Y."/>
            <person name="Liu T."/>
            <person name="Pan Y.S."/>
            <person name="Xia L.Y."/>
            <person name="Li J."/>
            <person name="Zhao F."/>
            <person name="Cao W.C."/>
        </authorList>
    </citation>
    <scope>NUCLEOTIDE SEQUENCE</scope>
    <source>
        <strain evidence="1">Rmic-2018</strain>
    </source>
</reference>
<evidence type="ECO:0000313" key="1">
    <source>
        <dbReference type="EMBL" id="KAH8019832.1"/>
    </source>
</evidence>
<comment type="caution">
    <text evidence="1">The sequence shown here is derived from an EMBL/GenBank/DDBJ whole genome shotgun (WGS) entry which is preliminary data.</text>
</comment>
<proteinExistence type="predicted"/>
<dbReference type="Proteomes" id="UP000821866">
    <property type="component" value="Chromosome 8"/>
</dbReference>
<accession>A0A9J6DCP2</accession>
<dbReference type="EMBL" id="JABSTU010000010">
    <property type="protein sequence ID" value="KAH8019832.1"/>
    <property type="molecule type" value="Genomic_DNA"/>
</dbReference>
<protein>
    <submittedName>
        <fullName evidence="1">Uncharacterized protein</fullName>
    </submittedName>
</protein>
<dbReference type="AlphaFoldDB" id="A0A9J6DCP2"/>
<sequence length="175" mass="19496">MNGESPTTCLLMMEAGFCLCNIIPRQERYAIMVDLLPRALRCVLLSPGPQAYDQLQGFMLVLTSASSATSLYLPLKHHSDITGLSEQMSHLMTDDTELTAKYRGRLYLQVWRAPDCAVHAGWLSIFGATHSFDLRKKGQHSLATPSTGFHDALWYVSKISRDPEVSALHRGRGVM</sequence>
<reference evidence="1" key="2">
    <citation type="submission" date="2021-09" db="EMBL/GenBank/DDBJ databases">
        <authorList>
            <person name="Jia N."/>
            <person name="Wang J."/>
            <person name="Shi W."/>
            <person name="Du L."/>
            <person name="Sun Y."/>
            <person name="Zhan W."/>
            <person name="Jiang J."/>
            <person name="Wang Q."/>
            <person name="Zhang B."/>
            <person name="Ji P."/>
            <person name="Sakyi L.B."/>
            <person name="Cui X."/>
            <person name="Yuan T."/>
            <person name="Jiang B."/>
            <person name="Yang W."/>
            <person name="Lam T.T.-Y."/>
            <person name="Chang Q."/>
            <person name="Ding S."/>
            <person name="Wang X."/>
            <person name="Zhu J."/>
            <person name="Ruan X."/>
            <person name="Zhao L."/>
            <person name="Wei J."/>
            <person name="Que T."/>
            <person name="Du C."/>
            <person name="Cheng J."/>
            <person name="Dai P."/>
            <person name="Han X."/>
            <person name="Huang E."/>
            <person name="Gao Y."/>
            <person name="Liu J."/>
            <person name="Shao H."/>
            <person name="Ye R."/>
            <person name="Li L."/>
            <person name="Wei W."/>
            <person name="Wang X."/>
            <person name="Wang C."/>
            <person name="Huo Q."/>
            <person name="Li W."/>
            <person name="Guo W."/>
            <person name="Chen H."/>
            <person name="Chen S."/>
            <person name="Zhou L."/>
            <person name="Zhou L."/>
            <person name="Ni X."/>
            <person name="Tian J."/>
            <person name="Zhou Y."/>
            <person name="Sheng Y."/>
            <person name="Liu T."/>
            <person name="Pan Y."/>
            <person name="Xia L."/>
            <person name="Li J."/>
            <person name="Zhao F."/>
            <person name="Cao W."/>
        </authorList>
    </citation>
    <scope>NUCLEOTIDE SEQUENCE</scope>
    <source>
        <strain evidence="1">Rmic-2018</strain>
        <tissue evidence="1">Larvae</tissue>
    </source>
</reference>
<evidence type="ECO:0000313" key="2">
    <source>
        <dbReference type="Proteomes" id="UP000821866"/>
    </source>
</evidence>
<keyword evidence="2" id="KW-1185">Reference proteome</keyword>
<organism evidence="1 2">
    <name type="scientific">Rhipicephalus microplus</name>
    <name type="common">Cattle tick</name>
    <name type="synonym">Boophilus microplus</name>
    <dbReference type="NCBI Taxonomy" id="6941"/>
    <lineage>
        <taxon>Eukaryota</taxon>
        <taxon>Metazoa</taxon>
        <taxon>Ecdysozoa</taxon>
        <taxon>Arthropoda</taxon>
        <taxon>Chelicerata</taxon>
        <taxon>Arachnida</taxon>
        <taxon>Acari</taxon>
        <taxon>Parasitiformes</taxon>
        <taxon>Ixodida</taxon>
        <taxon>Ixodoidea</taxon>
        <taxon>Ixodidae</taxon>
        <taxon>Rhipicephalinae</taxon>
        <taxon>Rhipicephalus</taxon>
        <taxon>Boophilus</taxon>
    </lineage>
</organism>
<name>A0A9J6DCP2_RHIMP</name>
<gene>
    <name evidence="1" type="ORF">HPB51_022566</name>
</gene>